<comment type="caution">
    <text evidence="3">The sequence shown here is derived from an EMBL/GenBank/DDBJ whole genome shotgun (WGS) entry which is preliminary data.</text>
</comment>
<protein>
    <submittedName>
        <fullName evidence="3">Uncharacterized protein</fullName>
    </submittedName>
</protein>
<proteinExistence type="predicted"/>
<name>A0A8J3Q1N1_9ACTN</name>
<feature type="region of interest" description="Disordered" evidence="1">
    <location>
        <begin position="1"/>
        <end position="20"/>
    </location>
</feature>
<evidence type="ECO:0000313" key="4">
    <source>
        <dbReference type="Proteomes" id="UP000612899"/>
    </source>
</evidence>
<reference evidence="3" key="1">
    <citation type="submission" date="2021-01" db="EMBL/GenBank/DDBJ databases">
        <title>Whole genome shotgun sequence of Rhizocola hellebori NBRC 109834.</title>
        <authorList>
            <person name="Komaki H."/>
            <person name="Tamura T."/>
        </authorList>
    </citation>
    <scope>NUCLEOTIDE SEQUENCE</scope>
    <source>
        <strain evidence="3">NBRC 109834</strain>
    </source>
</reference>
<evidence type="ECO:0000313" key="3">
    <source>
        <dbReference type="EMBL" id="GIH02115.1"/>
    </source>
</evidence>
<dbReference type="InterPro" id="IPR049920">
    <property type="entry name" value="IK1_05631-like"/>
</dbReference>
<evidence type="ECO:0000256" key="1">
    <source>
        <dbReference type="SAM" id="MobiDB-lite"/>
    </source>
</evidence>
<feature type="transmembrane region" description="Helical" evidence="2">
    <location>
        <begin position="50"/>
        <end position="79"/>
    </location>
</feature>
<feature type="transmembrane region" description="Helical" evidence="2">
    <location>
        <begin position="201"/>
        <end position="220"/>
    </location>
</feature>
<feature type="transmembrane region" description="Helical" evidence="2">
    <location>
        <begin position="174"/>
        <end position="195"/>
    </location>
</feature>
<gene>
    <name evidence="3" type="ORF">Rhe02_01820</name>
</gene>
<dbReference type="RefSeq" id="WP_203906053.1">
    <property type="nucleotide sequence ID" value="NZ_BONY01000001.1"/>
</dbReference>
<keyword evidence="2" id="KW-1133">Transmembrane helix</keyword>
<keyword evidence="2" id="KW-0472">Membrane</keyword>
<dbReference type="Proteomes" id="UP000612899">
    <property type="component" value="Unassembled WGS sequence"/>
</dbReference>
<keyword evidence="2" id="KW-0812">Transmembrane</keyword>
<dbReference type="Pfam" id="PF18159">
    <property type="entry name" value="S_4TM"/>
    <property type="match status" value="1"/>
</dbReference>
<feature type="compositionally biased region" description="Basic and acidic residues" evidence="1">
    <location>
        <begin position="1"/>
        <end position="17"/>
    </location>
</feature>
<dbReference type="AlphaFoldDB" id="A0A8J3Q1N1"/>
<accession>A0A8J3Q1N1</accession>
<evidence type="ECO:0000256" key="2">
    <source>
        <dbReference type="SAM" id="Phobius"/>
    </source>
</evidence>
<sequence>MPTEEGRASKAESDLREQQNSPESLLLLRAITASHLRAQRLEGLRLSTSALIAVLGLVTTTVTSIATAVTVIGGLWALLHAVGLSAWAQREVQRAALLQEMFDVALFRLPWNLVVAGPRVNPDEISKLARLYRGSEDLLRGYYEIPELPGPYDVLACQQQNLGWGARIRQRYSFAILIVVATWAAAGVMLGSLLEITVADIVLQFYVPSLGALMMGLDTYRAQQLTAKTRSQALIVVREQIVAALGRPDSEPELSRLAREVQNVIFQTRVTCTRVPNIFFDRYRDRDRVDFQASMQELSRMVNAH</sequence>
<keyword evidence="4" id="KW-1185">Reference proteome</keyword>
<organism evidence="3 4">
    <name type="scientific">Rhizocola hellebori</name>
    <dbReference type="NCBI Taxonomy" id="1392758"/>
    <lineage>
        <taxon>Bacteria</taxon>
        <taxon>Bacillati</taxon>
        <taxon>Actinomycetota</taxon>
        <taxon>Actinomycetes</taxon>
        <taxon>Micromonosporales</taxon>
        <taxon>Micromonosporaceae</taxon>
        <taxon>Rhizocola</taxon>
    </lineage>
</organism>
<dbReference type="EMBL" id="BONY01000001">
    <property type="protein sequence ID" value="GIH02115.1"/>
    <property type="molecule type" value="Genomic_DNA"/>
</dbReference>